<accession>T1IHS1</accession>
<protein>
    <submittedName>
        <fullName evidence="2">Uncharacterized protein</fullName>
    </submittedName>
</protein>
<dbReference type="EMBL" id="JH429998">
    <property type="status" value="NOT_ANNOTATED_CDS"/>
    <property type="molecule type" value="Genomic_DNA"/>
</dbReference>
<reference evidence="3" key="1">
    <citation type="submission" date="2011-05" db="EMBL/GenBank/DDBJ databases">
        <authorList>
            <person name="Richards S.R."/>
            <person name="Qu J."/>
            <person name="Jiang H."/>
            <person name="Jhangiani S.N."/>
            <person name="Agravi P."/>
            <person name="Goodspeed R."/>
            <person name="Gross S."/>
            <person name="Mandapat C."/>
            <person name="Jackson L."/>
            <person name="Mathew T."/>
            <person name="Pu L."/>
            <person name="Thornton R."/>
            <person name="Saada N."/>
            <person name="Wilczek-Boney K.B."/>
            <person name="Lee S."/>
            <person name="Kovar C."/>
            <person name="Wu Y."/>
            <person name="Scherer S.E."/>
            <person name="Worley K.C."/>
            <person name="Muzny D.M."/>
            <person name="Gibbs R."/>
        </authorList>
    </citation>
    <scope>NUCLEOTIDE SEQUENCE</scope>
    <source>
        <strain evidence="3">Brora</strain>
    </source>
</reference>
<keyword evidence="3" id="KW-1185">Reference proteome</keyword>
<evidence type="ECO:0000313" key="3">
    <source>
        <dbReference type="Proteomes" id="UP000014500"/>
    </source>
</evidence>
<keyword evidence="1" id="KW-0812">Transmembrane</keyword>
<proteinExistence type="predicted"/>
<keyword evidence="1" id="KW-0472">Membrane</keyword>
<dbReference type="EnsemblMetazoa" id="SMAR000395-RA">
    <property type="protein sequence ID" value="SMAR000395-PA"/>
    <property type="gene ID" value="SMAR000395"/>
</dbReference>
<evidence type="ECO:0000256" key="1">
    <source>
        <dbReference type="SAM" id="Phobius"/>
    </source>
</evidence>
<dbReference type="AlphaFoldDB" id="T1IHS1"/>
<sequence>MQTKSEMRSKNYEKLSPEVESISTAFYYCFNPFFSPPGCCYNMLKLLVFILKTASILILSVIVFGIIAVYLYFYFQLISDVQQKPPTFESVATIMCVVLTCVGGIVFSIMALYQLMMHLKENCLECWHVYDGYENIP</sequence>
<reference evidence="2" key="2">
    <citation type="submission" date="2015-02" db="UniProtKB">
        <authorList>
            <consortium name="EnsemblMetazoa"/>
        </authorList>
    </citation>
    <scope>IDENTIFICATION</scope>
</reference>
<dbReference type="HOGENOM" id="CLU_1867663_0_0_1"/>
<name>T1IHS1_STRMM</name>
<organism evidence="2 3">
    <name type="scientific">Strigamia maritima</name>
    <name type="common">European centipede</name>
    <name type="synonym">Geophilus maritimus</name>
    <dbReference type="NCBI Taxonomy" id="126957"/>
    <lineage>
        <taxon>Eukaryota</taxon>
        <taxon>Metazoa</taxon>
        <taxon>Ecdysozoa</taxon>
        <taxon>Arthropoda</taxon>
        <taxon>Myriapoda</taxon>
        <taxon>Chilopoda</taxon>
        <taxon>Pleurostigmophora</taxon>
        <taxon>Geophilomorpha</taxon>
        <taxon>Linotaeniidae</taxon>
        <taxon>Strigamia</taxon>
    </lineage>
</organism>
<feature type="transmembrane region" description="Helical" evidence="1">
    <location>
        <begin position="92"/>
        <end position="113"/>
    </location>
</feature>
<feature type="transmembrane region" description="Helical" evidence="1">
    <location>
        <begin position="46"/>
        <end position="72"/>
    </location>
</feature>
<evidence type="ECO:0000313" key="2">
    <source>
        <dbReference type="EnsemblMetazoa" id="SMAR000395-PA"/>
    </source>
</evidence>
<keyword evidence="1" id="KW-1133">Transmembrane helix</keyword>
<dbReference type="Proteomes" id="UP000014500">
    <property type="component" value="Unassembled WGS sequence"/>
</dbReference>